<keyword evidence="3" id="KW-1185">Reference proteome</keyword>
<protein>
    <submittedName>
        <fullName evidence="2">Uncharacterized protein</fullName>
    </submittedName>
</protein>
<dbReference type="OrthoDB" id="4961572at2759"/>
<keyword evidence="1" id="KW-0732">Signal</keyword>
<organism evidence="2 3">
    <name type="scientific">Moelleriella libera RCEF 2490</name>
    <dbReference type="NCBI Taxonomy" id="1081109"/>
    <lineage>
        <taxon>Eukaryota</taxon>
        <taxon>Fungi</taxon>
        <taxon>Dikarya</taxon>
        <taxon>Ascomycota</taxon>
        <taxon>Pezizomycotina</taxon>
        <taxon>Sordariomycetes</taxon>
        <taxon>Hypocreomycetidae</taxon>
        <taxon>Hypocreales</taxon>
        <taxon>Clavicipitaceae</taxon>
        <taxon>Moelleriella</taxon>
    </lineage>
</organism>
<feature type="chain" id="PRO_5007896009" evidence="1">
    <location>
        <begin position="25"/>
        <end position="283"/>
    </location>
</feature>
<dbReference type="EMBL" id="AZGY01000007">
    <property type="protein sequence ID" value="KZZ96745.1"/>
    <property type="molecule type" value="Genomic_DNA"/>
</dbReference>
<proteinExistence type="predicted"/>
<accession>A0A168CLA8</accession>
<gene>
    <name evidence="2" type="ORF">AAL_03974</name>
</gene>
<comment type="caution">
    <text evidence="2">The sequence shown here is derived from an EMBL/GenBank/DDBJ whole genome shotgun (WGS) entry which is preliminary data.</text>
</comment>
<dbReference type="Proteomes" id="UP000078544">
    <property type="component" value="Unassembled WGS sequence"/>
</dbReference>
<reference evidence="2 3" key="1">
    <citation type="journal article" date="2016" name="Genome Biol. Evol.">
        <title>Divergent and convergent evolution of fungal pathogenicity.</title>
        <authorList>
            <person name="Shang Y."/>
            <person name="Xiao G."/>
            <person name="Zheng P."/>
            <person name="Cen K."/>
            <person name="Zhan S."/>
            <person name="Wang C."/>
        </authorList>
    </citation>
    <scope>NUCLEOTIDE SEQUENCE [LARGE SCALE GENOMIC DNA]</scope>
    <source>
        <strain evidence="2 3">RCEF 2490</strain>
    </source>
</reference>
<evidence type="ECO:0000256" key="1">
    <source>
        <dbReference type="SAM" id="SignalP"/>
    </source>
</evidence>
<name>A0A168CLA8_9HYPO</name>
<evidence type="ECO:0000313" key="2">
    <source>
        <dbReference type="EMBL" id="KZZ96745.1"/>
    </source>
</evidence>
<feature type="signal peptide" evidence="1">
    <location>
        <begin position="1"/>
        <end position="24"/>
    </location>
</feature>
<sequence>MSLHGAGNFNGWFILPFIPPCVTALGPWAVGAVAACLSTSNVDLFTQGTTMVSCMLNAILGSCLNTLPASCLNLAGLTGPNLISAIAKCITDLGPFAVGSTLQCLTTDLTTGDASILCMAITLGLPRSSIGGTIGGGVGCPPARACLNPATLPPPCPNILSKNGFDLIPLCLGCITSLGNFAVTAVLNCLSTSAITLLTTGGSVFNCLSNAVKNVCITTLPVSCTNLLGLKGNTLNTATITCLNNMGPFVTTSVLNCVQAATVGDDVVNCLYKFVFGVSLNGT</sequence>
<evidence type="ECO:0000313" key="3">
    <source>
        <dbReference type="Proteomes" id="UP000078544"/>
    </source>
</evidence>
<dbReference type="AlphaFoldDB" id="A0A168CLA8"/>